<name>A0A246FFU5_9BACT</name>
<comment type="caution">
    <text evidence="1">The sequence shown here is derived from an EMBL/GenBank/DDBJ whole genome shotgun (WGS) entry which is preliminary data.</text>
</comment>
<protein>
    <recommendedName>
        <fullName evidence="3">HEAT repeat domain-containing protein</fullName>
    </recommendedName>
</protein>
<dbReference type="Gene3D" id="1.25.10.10">
    <property type="entry name" value="Leucine-rich Repeat Variant"/>
    <property type="match status" value="1"/>
</dbReference>
<dbReference type="AlphaFoldDB" id="A0A246FFU5"/>
<sequence length="223" mass="25067">MTIEETIQHLAIGSIEQKLAVLRGFTQEMAVPELYPLLLNNLTHSDDRVVFLSMDALVKKYPDRIRQDAALLTPQLLAFLTSGDGPITDRAMWALSLTGPDSVYTLLDFITQSLDDYQLEMGIWALGRNGHIRRASALVVNTLRKHLQHSNPRVNYAALCSLMDMSPLRPFGHLQGVEQEFELLYPELQATAQFLLDTAPELSGMPEQYLELLRNRPESGASF</sequence>
<gene>
    <name evidence="1" type="ORF">CDA63_19755</name>
</gene>
<accession>A0A246FFU5</accession>
<dbReference type="SUPFAM" id="SSF48371">
    <property type="entry name" value="ARM repeat"/>
    <property type="match status" value="1"/>
</dbReference>
<dbReference type="Proteomes" id="UP000197277">
    <property type="component" value="Unassembled WGS sequence"/>
</dbReference>
<reference evidence="1 2" key="1">
    <citation type="submission" date="2017-06" db="EMBL/GenBank/DDBJ databases">
        <title>Hymenobacter amundsenii sp. nov. isolated from regoliths in Antarctica.</title>
        <authorList>
            <person name="Sedlacek I."/>
            <person name="Kralova S."/>
            <person name="Pantucek R."/>
            <person name="Svec P."/>
            <person name="Holochova P."/>
            <person name="Stankova E."/>
            <person name="Vrbovska V."/>
            <person name="Busse H.-J."/>
        </authorList>
    </citation>
    <scope>NUCLEOTIDE SEQUENCE [LARGE SCALE GENOMIC DNA]</scope>
    <source>
        <strain evidence="1 2">CCM 8682</strain>
    </source>
</reference>
<keyword evidence="2" id="KW-1185">Reference proteome</keyword>
<dbReference type="EMBL" id="NIRR01000075">
    <property type="protein sequence ID" value="OWP61376.1"/>
    <property type="molecule type" value="Genomic_DNA"/>
</dbReference>
<evidence type="ECO:0000313" key="2">
    <source>
        <dbReference type="Proteomes" id="UP000197277"/>
    </source>
</evidence>
<proteinExistence type="predicted"/>
<evidence type="ECO:0008006" key="3">
    <source>
        <dbReference type="Google" id="ProtNLM"/>
    </source>
</evidence>
<dbReference type="OrthoDB" id="881362at2"/>
<dbReference type="InterPro" id="IPR011989">
    <property type="entry name" value="ARM-like"/>
</dbReference>
<evidence type="ECO:0000313" key="1">
    <source>
        <dbReference type="EMBL" id="OWP61376.1"/>
    </source>
</evidence>
<organism evidence="1 2">
    <name type="scientific">Hymenobacter amundsenii</name>
    <dbReference type="NCBI Taxonomy" id="2006685"/>
    <lineage>
        <taxon>Bacteria</taxon>
        <taxon>Pseudomonadati</taxon>
        <taxon>Bacteroidota</taxon>
        <taxon>Cytophagia</taxon>
        <taxon>Cytophagales</taxon>
        <taxon>Hymenobacteraceae</taxon>
        <taxon>Hymenobacter</taxon>
    </lineage>
</organism>
<dbReference type="InterPro" id="IPR016024">
    <property type="entry name" value="ARM-type_fold"/>
</dbReference>
<dbReference type="RefSeq" id="WP_088466175.1">
    <property type="nucleotide sequence ID" value="NZ_NIRR01000075.1"/>
</dbReference>